<keyword evidence="8" id="KW-1185">Reference proteome</keyword>
<dbReference type="Pfam" id="PF15405">
    <property type="entry name" value="PH_5"/>
    <property type="match status" value="1"/>
</dbReference>
<reference evidence="7" key="1">
    <citation type="submission" date="2023-02" db="EMBL/GenBank/DDBJ databases">
        <title>Identification and recombinant expression of a fungal hydrolase from Papiliotrema laurentii that hydrolyzes apple cutin and clears colloidal polyester polyurethane.</title>
        <authorList>
            <consortium name="DOE Joint Genome Institute"/>
            <person name="Roman V.A."/>
            <person name="Bojanowski C."/>
            <person name="Crable B.R."/>
            <person name="Wagner D.N."/>
            <person name="Hung C.S."/>
            <person name="Nadeau L.J."/>
            <person name="Schratz L."/>
            <person name="Haridas S."/>
            <person name="Pangilinan J."/>
            <person name="Lipzen A."/>
            <person name="Na H."/>
            <person name="Yan M."/>
            <person name="Ng V."/>
            <person name="Grigoriev I.V."/>
            <person name="Spatafora J.W."/>
            <person name="Barlow D."/>
            <person name="Biffinger J."/>
            <person name="Kelley-Loughnane N."/>
            <person name="Varaljay V.A."/>
            <person name="Crookes-Goodson W.J."/>
        </authorList>
    </citation>
    <scope>NUCLEOTIDE SEQUENCE</scope>
    <source>
        <strain evidence="7">5307AH</strain>
    </source>
</reference>
<evidence type="ECO:0000259" key="6">
    <source>
        <dbReference type="PROSITE" id="PS50219"/>
    </source>
</evidence>
<keyword evidence="2" id="KW-0344">Guanine-nucleotide releasing factor</keyword>
<dbReference type="InterPro" id="IPR041675">
    <property type="entry name" value="PH_5"/>
</dbReference>
<dbReference type="InterPro" id="IPR000219">
    <property type="entry name" value="DH_dom"/>
</dbReference>
<dbReference type="SMART" id="SM00233">
    <property type="entry name" value="PH"/>
    <property type="match status" value="1"/>
</dbReference>
<evidence type="ECO:0000259" key="4">
    <source>
        <dbReference type="PROSITE" id="PS50003"/>
    </source>
</evidence>
<dbReference type="Proteomes" id="UP001182556">
    <property type="component" value="Unassembled WGS sequence"/>
</dbReference>
<dbReference type="AlphaFoldDB" id="A0AAD9FR84"/>
<gene>
    <name evidence="7" type="ORF">DB88DRAFT_486709</name>
</gene>
<dbReference type="GO" id="GO:0005085">
    <property type="term" value="F:guanyl-nucleotide exchange factor activity"/>
    <property type="evidence" value="ECO:0007669"/>
    <property type="project" value="UniProtKB-KW"/>
</dbReference>
<dbReference type="SUPFAM" id="SSF48065">
    <property type="entry name" value="DBL homology domain (DH-domain)"/>
    <property type="match status" value="1"/>
</dbReference>
<feature type="domain" description="DH" evidence="5">
    <location>
        <begin position="270"/>
        <end position="463"/>
    </location>
</feature>
<accession>A0AAD9FR84</accession>
<feature type="domain" description="PH" evidence="4">
    <location>
        <begin position="498"/>
        <end position="629"/>
    </location>
</feature>
<dbReference type="InterPro" id="IPR001180">
    <property type="entry name" value="CNH_dom"/>
</dbReference>
<feature type="compositionally biased region" description="Polar residues" evidence="3">
    <location>
        <begin position="52"/>
        <end position="70"/>
    </location>
</feature>
<dbReference type="PANTHER" id="PTHR46572:SF1">
    <property type="entry name" value="RHO1 GUANINE NUCLEOTIDE EXCHANGE FACTOR TUS1"/>
    <property type="match status" value="1"/>
</dbReference>
<dbReference type="InterPro" id="IPR052233">
    <property type="entry name" value="Rho-type_GEFs"/>
</dbReference>
<dbReference type="EMBL" id="JAODAN010000004">
    <property type="protein sequence ID" value="KAK1924766.1"/>
    <property type="molecule type" value="Genomic_DNA"/>
</dbReference>
<dbReference type="SUPFAM" id="SSF50729">
    <property type="entry name" value="PH domain-like"/>
    <property type="match status" value="1"/>
</dbReference>
<dbReference type="PROSITE" id="PS50010">
    <property type="entry name" value="DH_2"/>
    <property type="match status" value="1"/>
</dbReference>
<dbReference type="Pfam" id="PF00621">
    <property type="entry name" value="RhoGEF"/>
    <property type="match status" value="1"/>
</dbReference>
<dbReference type="PROSITE" id="PS50219">
    <property type="entry name" value="CNH"/>
    <property type="match status" value="1"/>
</dbReference>
<dbReference type="Gene3D" id="2.30.29.30">
    <property type="entry name" value="Pleckstrin-homology domain (PH domain)/Phosphotyrosine-binding domain (PTB)"/>
    <property type="match status" value="1"/>
</dbReference>
<dbReference type="Gene3D" id="1.20.900.10">
    <property type="entry name" value="Dbl homology (DH) domain"/>
    <property type="match status" value="1"/>
</dbReference>
<evidence type="ECO:0000313" key="8">
    <source>
        <dbReference type="Proteomes" id="UP001182556"/>
    </source>
</evidence>
<feature type="compositionally biased region" description="Polar residues" evidence="3">
    <location>
        <begin position="106"/>
        <end position="119"/>
    </location>
</feature>
<name>A0AAD9FR84_PAPLA</name>
<feature type="compositionally biased region" description="Polar residues" evidence="3">
    <location>
        <begin position="139"/>
        <end position="156"/>
    </location>
</feature>
<evidence type="ECO:0000256" key="1">
    <source>
        <dbReference type="ARBA" id="ARBA00022553"/>
    </source>
</evidence>
<keyword evidence="1" id="KW-0597">Phosphoprotein</keyword>
<protein>
    <recommendedName>
        <fullName evidence="9">DH domain-containing protein</fullName>
    </recommendedName>
</protein>
<feature type="domain" description="CNH" evidence="6">
    <location>
        <begin position="654"/>
        <end position="960"/>
    </location>
</feature>
<evidence type="ECO:0000256" key="3">
    <source>
        <dbReference type="SAM" id="MobiDB-lite"/>
    </source>
</evidence>
<evidence type="ECO:0000259" key="5">
    <source>
        <dbReference type="PROSITE" id="PS50010"/>
    </source>
</evidence>
<dbReference type="InterPro" id="IPR001849">
    <property type="entry name" value="PH_domain"/>
</dbReference>
<comment type="caution">
    <text evidence="7">The sequence shown here is derived from an EMBL/GenBank/DDBJ whole genome shotgun (WGS) entry which is preliminary data.</text>
</comment>
<feature type="region of interest" description="Disordered" evidence="3">
    <location>
        <begin position="1"/>
        <end position="204"/>
    </location>
</feature>
<evidence type="ECO:0008006" key="9">
    <source>
        <dbReference type="Google" id="ProtNLM"/>
    </source>
</evidence>
<dbReference type="InterPro" id="IPR035899">
    <property type="entry name" value="DBL_dom_sf"/>
</dbReference>
<proteinExistence type="predicted"/>
<dbReference type="Pfam" id="PF00780">
    <property type="entry name" value="CNH"/>
    <property type="match status" value="1"/>
</dbReference>
<dbReference type="InterPro" id="IPR011993">
    <property type="entry name" value="PH-like_dom_sf"/>
</dbReference>
<evidence type="ECO:0000313" key="7">
    <source>
        <dbReference type="EMBL" id="KAK1924766.1"/>
    </source>
</evidence>
<dbReference type="PROSITE" id="PS50003">
    <property type="entry name" value="PH_DOMAIN"/>
    <property type="match status" value="1"/>
</dbReference>
<organism evidence="7 8">
    <name type="scientific">Papiliotrema laurentii</name>
    <name type="common">Cryptococcus laurentii</name>
    <dbReference type="NCBI Taxonomy" id="5418"/>
    <lineage>
        <taxon>Eukaryota</taxon>
        <taxon>Fungi</taxon>
        <taxon>Dikarya</taxon>
        <taxon>Basidiomycota</taxon>
        <taxon>Agaricomycotina</taxon>
        <taxon>Tremellomycetes</taxon>
        <taxon>Tremellales</taxon>
        <taxon>Rhynchogastremaceae</taxon>
        <taxon>Papiliotrema</taxon>
    </lineage>
</organism>
<dbReference type="PANTHER" id="PTHR46572">
    <property type="entry name" value="RHO1 GDP-GTP EXCHANGE PROTEIN 1-RELATED"/>
    <property type="match status" value="1"/>
</dbReference>
<sequence>MSFISLRPESRLPPSTHDSITRAGPSYESYSSGTLKPPPDRPSKLRRLRPWSFSSRSSPGRTESGANSLNHPEPLAQASGHPDTEVDRIIEPYELLRVRDHEPSSPGESSKPTRPNILTRTRRSSAQRWSDSEEDDQADSYSWVDNDQSGNAQRAQRGSIRRRLSLSEPPSPTGTASRAIRNASRQPVRVPPSPTGAPQRPARLDPTQSYNILLAYQSSYSSHSSSGGHTTPFVSPFASTEVGRSKTPDLEWHDLIDPDVRLSLGREEVKRQGLWWELIKGESEYVRDLRIICQGIIEPLRNHEPPLLSPPSRLHAFILEVFSSIPEILRLHEEMLERLLLRQRSEWPLITSATDILLQTFLEVVDQYEIYMKNFPFAETRVKRECTQNPRFGLFFEERRNHSELTRRRDISVFLSRPVTRLPRLLLLLDAITNATPLDHPDHEEIPTVKAVLEGVLKGSQPGIESAEAKIKLWDFGENLMFRKGEIIELDIPDPKRTLVHAGYLFRRVRSETNWHGWQDLHAFLLDNYFLLTRDEEQGKHIVVSRPIHIDFLELSSADGTPERRHDYINQVRRRQSNKGRNGQHMPDRLMYPFTISLQSGASSRAYTLCVTSQAAREQWKDKIESAKALRRYDIENNRTFAIHTISVPDEVKKSAIKAADTFMWCNREAVAIALNHTVWIGWRRDSHSYRELVRIPSMASITAVTVIPDFGWLLVKIGGRLFAFNLGLMMPTHEPTTWVKTTLTQGIELSTPAEEVAFVRLGTTKGRLLVVHATYISRTTSTLLTFQEPLHAPVYNARDPPQPFRLFAQLSVPGFASEVWFFKQTIAVITDKSIMVAEPGNSNYNPIPVLPPSLSTSSLATKLSSPARAMAMFQTGENEFLLAYEWGACFATRYGEISRNGAFFRWNLYPSYIAFRPPYLLVFDETEGKAEVRHVAMGKMSEVIECKGMRPIRLSRADQALLALTPEGIIEVVETVPL</sequence>
<feature type="compositionally biased region" description="Basic and acidic residues" evidence="3">
    <location>
        <begin position="82"/>
        <end position="103"/>
    </location>
</feature>
<dbReference type="SMART" id="SM00325">
    <property type="entry name" value="RhoGEF"/>
    <property type="match status" value="1"/>
</dbReference>
<evidence type="ECO:0000256" key="2">
    <source>
        <dbReference type="ARBA" id="ARBA00022658"/>
    </source>
</evidence>